<feature type="compositionally biased region" description="Low complexity" evidence="1">
    <location>
        <begin position="482"/>
        <end position="497"/>
    </location>
</feature>
<keyword evidence="2" id="KW-1185">Reference proteome</keyword>
<feature type="compositionally biased region" description="Pro residues" evidence="1">
    <location>
        <begin position="498"/>
        <end position="511"/>
    </location>
</feature>
<dbReference type="Proteomes" id="UP000694888">
    <property type="component" value="Unplaced"/>
</dbReference>
<dbReference type="Pfam" id="PF14854">
    <property type="entry name" value="LURAP"/>
    <property type="match status" value="1"/>
</dbReference>
<proteinExistence type="predicted"/>
<dbReference type="RefSeq" id="XP_012943113.1">
    <property type="nucleotide sequence ID" value="XM_013087659.2"/>
</dbReference>
<feature type="compositionally biased region" description="Polar residues" evidence="1">
    <location>
        <begin position="74"/>
        <end position="84"/>
    </location>
</feature>
<gene>
    <name evidence="3" type="primary">LOC106013026</name>
</gene>
<feature type="compositionally biased region" description="Polar residues" evidence="1">
    <location>
        <begin position="539"/>
        <end position="554"/>
    </location>
</feature>
<feature type="region of interest" description="Disordered" evidence="1">
    <location>
        <begin position="315"/>
        <end position="411"/>
    </location>
</feature>
<evidence type="ECO:0000313" key="3">
    <source>
        <dbReference type="RefSeq" id="XP_012943113.1"/>
    </source>
</evidence>
<feature type="compositionally biased region" description="Basic and acidic residues" evidence="1">
    <location>
        <begin position="372"/>
        <end position="389"/>
    </location>
</feature>
<name>A0ABM1A900_APLCA</name>
<feature type="region of interest" description="Disordered" evidence="1">
    <location>
        <begin position="482"/>
        <end position="751"/>
    </location>
</feature>
<dbReference type="GeneID" id="106013026"/>
<feature type="compositionally biased region" description="Low complexity" evidence="1">
    <location>
        <begin position="590"/>
        <end position="630"/>
    </location>
</feature>
<protein>
    <submittedName>
        <fullName evidence="3">Flocculation protein FLO11</fullName>
    </submittedName>
</protein>
<sequence>MVTPSDMREYMAGLKPSVLCTQDEHGAASSLCDPIDLSNACRAFYRTRVESARRMKERWKEEEEREEEREEGENGTSGSDTAMTSPCRRRNSLDVAMATLRKEIASLMEQDLGLMRQLLTLNEEIESLKWMRRYAWGRGSCSSSSALLFSATSLFTVHEQSYVQLPGHSSLSLQIDGSSLDDQCHSNLELAANTQLTGQRQRSGTILEQTELATEAGRRHDMSLVVGMEEGNCVQAVNAQPSNVLSNSFQSFNAQHPNVKSTSVESFSDRMTSSHLTPSHAQGTFGQHSIDSMLSDTDPKEFGDAQTLRPVQVVLPAPKSRDSNPSVPGTTLVLKDSPNRSLKLPATSTLPKWPAPFSPKPSASVNDSSRPPVDELPRYRPDIVVKSEKSNATTGRASRIPTQPLASTANPLPTAPRVAAQEQPVLYAVPMKVKSQLAPDPFPSSRNGKTLAVTVANVDNMATTTTTSKTAAAAATKTATTTATTSATFRTGLRLPTWPTPPAPPSPPPWPLARLCSAENPSPPTSLPRPSSIRPTVVGKSSTLPTTSTRSNIPVRSRQTERTGSLRRRLELRSVTSRAPSPLTDSPLWSSNRYSPSPFSRNSSLSASPSPISSPSASPSPISSRCASPSPTSPYCSTRLPVPSTSTRDRSTATVIKGQTILYSPKNKPSPAPLGGQPGTVAPRSPLTQRPRPLPERDDRSPVLSPKPTRRSQVSTARSNGLLIGQGKASSGGQLEGRDAVATRRYGNKQS</sequence>
<feature type="compositionally biased region" description="Acidic residues" evidence="1">
    <location>
        <begin position="63"/>
        <end position="73"/>
    </location>
</feature>
<feature type="compositionally biased region" description="Polar residues" evidence="1">
    <location>
        <begin position="390"/>
        <end position="411"/>
    </location>
</feature>
<evidence type="ECO:0000256" key="1">
    <source>
        <dbReference type="SAM" id="MobiDB-lite"/>
    </source>
</evidence>
<dbReference type="InterPro" id="IPR039499">
    <property type="entry name" value="LURA1/LRA25"/>
</dbReference>
<reference evidence="3" key="1">
    <citation type="submission" date="2025-08" db="UniProtKB">
        <authorList>
            <consortium name="RefSeq"/>
        </authorList>
    </citation>
    <scope>IDENTIFICATION</scope>
</reference>
<organism evidence="2 3">
    <name type="scientific">Aplysia californica</name>
    <name type="common">California sea hare</name>
    <dbReference type="NCBI Taxonomy" id="6500"/>
    <lineage>
        <taxon>Eukaryota</taxon>
        <taxon>Metazoa</taxon>
        <taxon>Spiralia</taxon>
        <taxon>Lophotrochozoa</taxon>
        <taxon>Mollusca</taxon>
        <taxon>Gastropoda</taxon>
        <taxon>Heterobranchia</taxon>
        <taxon>Euthyneura</taxon>
        <taxon>Tectipleura</taxon>
        <taxon>Aplysiida</taxon>
        <taxon>Aplysioidea</taxon>
        <taxon>Aplysiidae</taxon>
        <taxon>Aplysia</taxon>
    </lineage>
</organism>
<evidence type="ECO:0000313" key="2">
    <source>
        <dbReference type="Proteomes" id="UP000694888"/>
    </source>
</evidence>
<feature type="compositionally biased region" description="Polar residues" evidence="1">
    <location>
        <begin position="574"/>
        <end position="589"/>
    </location>
</feature>
<accession>A0ABM1A900</accession>
<feature type="region of interest" description="Disordered" evidence="1">
    <location>
        <begin position="56"/>
        <end position="88"/>
    </location>
</feature>